<protein>
    <submittedName>
        <fullName evidence="7">NADPH dehydrogenase</fullName>
    </submittedName>
</protein>
<evidence type="ECO:0000256" key="1">
    <source>
        <dbReference type="ARBA" id="ARBA00001917"/>
    </source>
</evidence>
<keyword evidence="2" id="KW-0285">Flavoprotein</keyword>
<reference evidence="7" key="1">
    <citation type="submission" date="2020-11" db="EMBL/GenBank/DDBJ databases">
        <authorList>
            <consortium name="DOE Joint Genome Institute"/>
            <person name="Ahrendt S."/>
            <person name="Riley R."/>
            <person name="Andreopoulos W."/>
            <person name="Labutti K."/>
            <person name="Pangilinan J."/>
            <person name="Ruiz-Duenas F.J."/>
            <person name="Barrasa J.M."/>
            <person name="Sanchez-Garcia M."/>
            <person name="Camarero S."/>
            <person name="Miyauchi S."/>
            <person name="Serrano A."/>
            <person name="Linde D."/>
            <person name="Babiker R."/>
            <person name="Drula E."/>
            <person name="Ayuso-Fernandez I."/>
            <person name="Pacheco R."/>
            <person name="Padilla G."/>
            <person name="Ferreira P."/>
            <person name="Barriuso J."/>
            <person name="Kellner H."/>
            <person name="Castanera R."/>
            <person name="Alfaro M."/>
            <person name="Ramirez L."/>
            <person name="Pisabarro A.G."/>
            <person name="Kuo A."/>
            <person name="Tritt A."/>
            <person name="Lipzen A."/>
            <person name="He G."/>
            <person name="Yan M."/>
            <person name="Ng V."/>
            <person name="Cullen D."/>
            <person name="Martin F."/>
            <person name="Rosso M.-N."/>
            <person name="Henrissat B."/>
            <person name="Hibbett D."/>
            <person name="Martinez A.T."/>
            <person name="Grigoriev I.V."/>
        </authorList>
    </citation>
    <scope>NUCLEOTIDE SEQUENCE</scope>
    <source>
        <strain evidence="7">CIRM-BRFM 674</strain>
    </source>
</reference>
<name>A0A9P5Z1A3_9AGAR</name>
<proteinExistence type="predicted"/>
<comment type="cofactor">
    <cofactor evidence="1">
        <name>FMN</name>
        <dbReference type="ChEBI" id="CHEBI:58210"/>
    </cofactor>
</comment>
<evidence type="ECO:0000313" key="8">
    <source>
        <dbReference type="Proteomes" id="UP000807469"/>
    </source>
</evidence>
<comment type="caution">
    <text evidence="7">The sequence shown here is derived from an EMBL/GenBank/DDBJ whole genome shotgun (WGS) entry which is preliminary data.</text>
</comment>
<keyword evidence="5" id="KW-0560">Oxidoreductase</keyword>
<evidence type="ECO:0000256" key="3">
    <source>
        <dbReference type="ARBA" id="ARBA00022643"/>
    </source>
</evidence>
<evidence type="ECO:0000256" key="5">
    <source>
        <dbReference type="ARBA" id="ARBA00023002"/>
    </source>
</evidence>
<evidence type="ECO:0000256" key="4">
    <source>
        <dbReference type="ARBA" id="ARBA00022857"/>
    </source>
</evidence>
<dbReference type="Pfam" id="PF00724">
    <property type="entry name" value="Oxidored_FMN"/>
    <property type="match status" value="1"/>
</dbReference>
<keyword evidence="8" id="KW-1185">Reference proteome</keyword>
<dbReference type="GO" id="GO:0050661">
    <property type="term" value="F:NADP binding"/>
    <property type="evidence" value="ECO:0007669"/>
    <property type="project" value="InterPro"/>
</dbReference>
<organism evidence="7 8">
    <name type="scientific">Pholiota conissans</name>
    <dbReference type="NCBI Taxonomy" id="109636"/>
    <lineage>
        <taxon>Eukaryota</taxon>
        <taxon>Fungi</taxon>
        <taxon>Dikarya</taxon>
        <taxon>Basidiomycota</taxon>
        <taxon>Agaricomycotina</taxon>
        <taxon>Agaricomycetes</taxon>
        <taxon>Agaricomycetidae</taxon>
        <taxon>Agaricales</taxon>
        <taxon>Agaricineae</taxon>
        <taxon>Strophariaceae</taxon>
        <taxon>Pholiota</taxon>
    </lineage>
</organism>
<dbReference type="AlphaFoldDB" id="A0A9P5Z1A3"/>
<dbReference type="InterPro" id="IPR001155">
    <property type="entry name" value="OxRdtase_FMN_N"/>
</dbReference>
<feature type="domain" description="NADH:flavin oxidoreductase/NADH oxidase N-terminal" evidence="6">
    <location>
        <begin position="70"/>
        <end position="308"/>
    </location>
</feature>
<dbReference type="PANTHER" id="PTHR43303">
    <property type="entry name" value="NADPH DEHYDROGENASE C23G7.10C-RELATED"/>
    <property type="match status" value="1"/>
</dbReference>
<dbReference type="Proteomes" id="UP000807469">
    <property type="component" value="Unassembled WGS sequence"/>
</dbReference>
<dbReference type="GO" id="GO:0003959">
    <property type="term" value="F:NADPH dehydrogenase activity"/>
    <property type="evidence" value="ECO:0007669"/>
    <property type="project" value="InterPro"/>
</dbReference>
<dbReference type="PANTHER" id="PTHR43303:SF4">
    <property type="entry name" value="NADPH DEHYDROGENASE C23G7.10C-RELATED"/>
    <property type="match status" value="1"/>
</dbReference>
<dbReference type="EMBL" id="MU155222">
    <property type="protein sequence ID" value="KAF9478991.1"/>
    <property type="molecule type" value="Genomic_DNA"/>
</dbReference>
<gene>
    <name evidence="7" type="ORF">BDN70DRAFT_921526</name>
</gene>
<keyword evidence="3" id="KW-0288">FMN</keyword>
<dbReference type="InterPro" id="IPR013785">
    <property type="entry name" value="Aldolase_TIM"/>
</dbReference>
<sequence>MIPAKEGNDSSFSEARPIVHRMAQAFSNKRWKATCNANLPAPNTPYFTPLQPIPAGTASDPQPDLKELPKLFQPLRIRGVEFPNRIWLAPLCQYSAENGMITPQWHMAHLGGIFTRGPGHSMIEATAVLPNGRITPQDLGIWSDAHIAPFRELTTFAHSQGQKIGIQLAHAGRKASTVANWIGGSPIASPEIGGWPDDLIAPSAIPYDDGYPVPHALTAQGMKDVIKAYADAAKRAVEAGFDTIEVHAAHGFLLAEFMSPISNKRDDEYGGSFENRIRFILEVVDAIRGAVPESMPLFFRLSGTEWLEDILPNEPSWRVEDTARLAPLLYAHGVDLIDISSGGNSSKQKIAGPLFSESGGYLKAYQAPLAKAVMNAIGGTVAYPSSKISSTFDSNRPGRLLVATVGKITSGVQAEQLLREGYADVVMVGRQFLKNPGTVWAFAEELDVDVRMPTQIGWVFVGRAPRVISKDSDKGSK</sequence>
<dbReference type="Gene3D" id="3.20.20.70">
    <property type="entry name" value="Aldolase class I"/>
    <property type="match status" value="1"/>
</dbReference>
<evidence type="ECO:0000313" key="7">
    <source>
        <dbReference type="EMBL" id="KAF9478991.1"/>
    </source>
</evidence>
<dbReference type="SUPFAM" id="SSF51395">
    <property type="entry name" value="FMN-linked oxidoreductases"/>
    <property type="match status" value="1"/>
</dbReference>
<accession>A0A9P5Z1A3</accession>
<dbReference type="GO" id="GO:0010181">
    <property type="term" value="F:FMN binding"/>
    <property type="evidence" value="ECO:0007669"/>
    <property type="project" value="InterPro"/>
</dbReference>
<dbReference type="CDD" id="cd02932">
    <property type="entry name" value="OYE_YqiM_FMN"/>
    <property type="match status" value="1"/>
</dbReference>
<dbReference type="OrthoDB" id="72788at2759"/>
<keyword evidence="4" id="KW-0521">NADP</keyword>
<evidence type="ECO:0000259" key="6">
    <source>
        <dbReference type="Pfam" id="PF00724"/>
    </source>
</evidence>
<evidence type="ECO:0000256" key="2">
    <source>
        <dbReference type="ARBA" id="ARBA00022630"/>
    </source>
</evidence>
<dbReference type="InterPro" id="IPR044152">
    <property type="entry name" value="YqjM-like"/>
</dbReference>